<reference evidence="2 3" key="1">
    <citation type="submission" date="2018-02" db="EMBL/GenBank/DDBJ databases">
        <title>Draft genome of wild Prunus yedoensis var. nudiflora.</title>
        <authorList>
            <person name="Baek S."/>
            <person name="Kim J.-H."/>
            <person name="Choi K."/>
            <person name="Kim G.-B."/>
            <person name="Cho A."/>
            <person name="Jang H."/>
            <person name="Shin C.-H."/>
            <person name="Yu H.-J."/>
            <person name="Mun J.-H."/>
        </authorList>
    </citation>
    <scope>NUCLEOTIDE SEQUENCE [LARGE SCALE GENOMIC DNA]</scope>
    <source>
        <strain evidence="3">cv. Jeju island</strain>
        <tissue evidence="2">Leaf</tissue>
    </source>
</reference>
<organism evidence="2 3">
    <name type="scientific">Prunus yedoensis var. nudiflora</name>
    <dbReference type="NCBI Taxonomy" id="2094558"/>
    <lineage>
        <taxon>Eukaryota</taxon>
        <taxon>Viridiplantae</taxon>
        <taxon>Streptophyta</taxon>
        <taxon>Embryophyta</taxon>
        <taxon>Tracheophyta</taxon>
        <taxon>Spermatophyta</taxon>
        <taxon>Magnoliopsida</taxon>
        <taxon>eudicotyledons</taxon>
        <taxon>Gunneridae</taxon>
        <taxon>Pentapetalae</taxon>
        <taxon>rosids</taxon>
        <taxon>fabids</taxon>
        <taxon>Rosales</taxon>
        <taxon>Rosaceae</taxon>
        <taxon>Amygdaloideae</taxon>
        <taxon>Amygdaleae</taxon>
        <taxon>Prunus</taxon>
    </lineage>
</organism>
<comment type="caution">
    <text evidence="2">The sequence shown here is derived from an EMBL/GenBank/DDBJ whole genome shotgun (WGS) entry which is preliminary data.</text>
</comment>
<gene>
    <name evidence="2" type="ORF">Pyn_26670</name>
</gene>
<proteinExistence type="predicted"/>
<dbReference type="Proteomes" id="UP000250321">
    <property type="component" value="Unassembled WGS sequence"/>
</dbReference>
<dbReference type="EMBL" id="PJQY01003079">
    <property type="protein sequence ID" value="PQM40416.1"/>
    <property type="molecule type" value="Genomic_DNA"/>
</dbReference>
<name>A0A314UUD2_PRUYE</name>
<dbReference type="PANTHER" id="PTHR36245:SF7">
    <property type="entry name" value="GLYCINE-RICH PROTEIN"/>
    <property type="match status" value="1"/>
</dbReference>
<feature type="compositionally biased region" description="Low complexity" evidence="1">
    <location>
        <begin position="79"/>
        <end position="96"/>
    </location>
</feature>
<sequence>MGIIEIGLFLMIFSHHYLVAPASLPRKASPSEFMQETTTEDEGANGHGSNGSDDDSDNSRSRIAHSSKLEHGYSHGSANGRSTSTGENGNNGGTRSPNTQGSTFVPVYTAGSVNNRHHNNHHGAANSNKKCIGLPTLFASSWASLVHLYMVF</sequence>
<keyword evidence="3" id="KW-1185">Reference proteome</keyword>
<accession>A0A314UUD2</accession>
<dbReference type="AlphaFoldDB" id="A0A314UUD2"/>
<dbReference type="OrthoDB" id="1189583at2759"/>
<protein>
    <submittedName>
        <fullName evidence="2">Uncharacterized protein</fullName>
    </submittedName>
</protein>
<evidence type="ECO:0000256" key="1">
    <source>
        <dbReference type="SAM" id="MobiDB-lite"/>
    </source>
</evidence>
<dbReference type="PANTHER" id="PTHR36245">
    <property type="entry name" value="GLYCINE-RICH PROTEIN DOT1-LIKE"/>
    <property type="match status" value="1"/>
</dbReference>
<feature type="region of interest" description="Disordered" evidence="1">
    <location>
        <begin position="29"/>
        <end position="106"/>
    </location>
</feature>
<evidence type="ECO:0000313" key="2">
    <source>
        <dbReference type="EMBL" id="PQM40416.1"/>
    </source>
</evidence>
<evidence type="ECO:0000313" key="3">
    <source>
        <dbReference type="Proteomes" id="UP000250321"/>
    </source>
</evidence>